<dbReference type="InterPro" id="IPR036259">
    <property type="entry name" value="MFS_trans_sf"/>
</dbReference>
<keyword evidence="9" id="KW-1185">Reference proteome</keyword>
<evidence type="ECO:0000313" key="8">
    <source>
        <dbReference type="EMBL" id="MDG4718054.1"/>
    </source>
</evidence>
<evidence type="ECO:0000256" key="4">
    <source>
        <dbReference type="ARBA" id="ARBA00022692"/>
    </source>
</evidence>
<proteinExistence type="inferred from homology"/>
<feature type="transmembrane region" description="Helical" evidence="7">
    <location>
        <begin position="297"/>
        <end position="318"/>
    </location>
</feature>
<reference evidence="8 9" key="1">
    <citation type="submission" date="2023-03" db="EMBL/GenBank/DDBJ databases">
        <title>Strain FZY0004 represents a novel species in the genus Thalassospira isolated from seawater.</title>
        <authorList>
            <person name="Fu Z.-Y."/>
        </authorList>
    </citation>
    <scope>NUCLEOTIDE SEQUENCE [LARGE SCALE GENOMIC DNA]</scope>
    <source>
        <strain evidence="8 9">FZY0004</strain>
    </source>
</reference>
<evidence type="ECO:0000256" key="7">
    <source>
        <dbReference type="SAM" id="Phobius"/>
    </source>
</evidence>
<dbReference type="Proteomes" id="UP001529180">
    <property type="component" value="Unassembled WGS sequence"/>
</dbReference>
<feature type="transmembrane region" description="Helical" evidence="7">
    <location>
        <begin position="183"/>
        <end position="203"/>
    </location>
</feature>
<dbReference type="SUPFAM" id="SSF103473">
    <property type="entry name" value="MFS general substrate transporter"/>
    <property type="match status" value="1"/>
</dbReference>
<evidence type="ECO:0000256" key="2">
    <source>
        <dbReference type="ARBA" id="ARBA00008335"/>
    </source>
</evidence>
<feature type="transmembrane region" description="Helical" evidence="7">
    <location>
        <begin position="61"/>
        <end position="79"/>
    </location>
</feature>
<sequence>MSNLNTCVAGDQTPAIRRRHGLVLAGINALYVGFGMVMGVVNGGLPTVMRAQGIDISTAGWLYLLYLPFGLTFLWAPLIDRVRLPFLSRRVGWIVSMQLLAVLGLVVVAFNEGAAPLALFALGFAIVVAIATMDIALDALAVRLVAPDWRSTASATKLAALAGGSMIGGGVFIALAGDLGWQTTFLILGAVLVLLVCPVLVLGKQEGLAEDIRDTGNVQAGASLLRLLRDRSSCIRLVLLTVACCIMFPLVGLNRLMLVDIGVPVAEIGWIVGTLGPVSMLATSAASVALMRYLGLVHAMLVFACLAFGALVAMVIGYHLESHLIAIVGAVAIGAGVSGIYVALATKILGWAAGDQPATDYAAYYGISRFASTLMTVAATQIVPLVTWGLFYGAGAIALIVTVLFLFTLLGKND</sequence>
<dbReference type="PANTHER" id="PTHR12778:SF10">
    <property type="entry name" value="MAJOR FACILITATOR SUPERFAMILY DOMAIN-CONTAINING PROTEIN 3"/>
    <property type="match status" value="1"/>
</dbReference>
<keyword evidence="6 7" id="KW-0472">Membrane</keyword>
<comment type="caution">
    <text evidence="8">The sequence shown here is derived from an EMBL/GenBank/DDBJ whole genome shotgun (WGS) entry which is preliminary data.</text>
</comment>
<evidence type="ECO:0000256" key="5">
    <source>
        <dbReference type="ARBA" id="ARBA00022989"/>
    </source>
</evidence>
<keyword evidence="3" id="KW-0813">Transport</keyword>
<dbReference type="Gene3D" id="1.20.1250.20">
    <property type="entry name" value="MFS general substrate transporter like domains"/>
    <property type="match status" value="1"/>
</dbReference>
<feature type="transmembrane region" description="Helical" evidence="7">
    <location>
        <begin position="324"/>
        <end position="350"/>
    </location>
</feature>
<keyword evidence="5 7" id="KW-1133">Transmembrane helix</keyword>
<feature type="transmembrane region" description="Helical" evidence="7">
    <location>
        <begin position="117"/>
        <end position="146"/>
    </location>
</feature>
<evidence type="ECO:0000256" key="3">
    <source>
        <dbReference type="ARBA" id="ARBA00022448"/>
    </source>
</evidence>
<evidence type="ECO:0000256" key="6">
    <source>
        <dbReference type="ARBA" id="ARBA00023136"/>
    </source>
</evidence>
<keyword evidence="4 7" id="KW-0812">Transmembrane</keyword>
<feature type="transmembrane region" description="Helical" evidence="7">
    <location>
        <begin position="268"/>
        <end position="290"/>
    </location>
</feature>
<accession>A0ABT6G7Q3</accession>
<dbReference type="InterPro" id="IPR004752">
    <property type="entry name" value="AmpG_permease/AT-1"/>
</dbReference>
<dbReference type="PANTHER" id="PTHR12778">
    <property type="entry name" value="SOLUTE CARRIER FAMILY 33 ACETYL-COA TRANSPORTER -RELATED"/>
    <property type="match status" value="1"/>
</dbReference>
<comment type="subcellular location">
    <subcellularLocation>
        <location evidence="1">Membrane</location>
        <topology evidence="1">Multi-pass membrane protein</topology>
    </subcellularLocation>
</comment>
<organism evidence="8 9">
    <name type="scientific">Thalassospira aquimaris</name>
    <dbReference type="NCBI Taxonomy" id="3037796"/>
    <lineage>
        <taxon>Bacteria</taxon>
        <taxon>Pseudomonadati</taxon>
        <taxon>Pseudomonadota</taxon>
        <taxon>Alphaproteobacteria</taxon>
        <taxon>Rhodospirillales</taxon>
        <taxon>Thalassospiraceae</taxon>
        <taxon>Thalassospira</taxon>
    </lineage>
</organism>
<feature type="transmembrane region" description="Helical" evidence="7">
    <location>
        <begin position="158"/>
        <end position="177"/>
    </location>
</feature>
<evidence type="ECO:0000256" key="1">
    <source>
        <dbReference type="ARBA" id="ARBA00004141"/>
    </source>
</evidence>
<protein>
    <submittedName>
        <fullName evidence="8">MFS transporter</fullName>
    </submittedName>
</protein>
<feature type="transmembrane region" description="Helical" evidence="7">
    <location>
        <begin position="362"/>
        <end position="383"/>
    </location>
</feature>
<dbReference type="InterPro" id="IPR011701">
    <property type="entry name" value="MFS"/>
</dbReference>
<dbReference type="EMBL" id="JARSBO010000002">
    <property type="protein sequence ID" value="MDG4718054.1"/>
    <property type="molecule type" value="Genomic_DNA"/>
</dbReference>
<gene>
    <name evidence="8" type="ORF">P7680_03540</name>
</gene>
<comment type="similarity">
    <text evidence="2">Belongs to the major facilitator superfamily.</text>
</comment>
<feature type="transmembrane region" description="Helical" evidence="7">
    <location>
        <begin position="389"/>
        <end position="410"/>
    </location>
</feature>
<evidence type="ECO:0000313" key="9">
    <source>
        <dbReference type="Proteomes" id="UP001529180"/>
    </source>
</evidence>
<name>A0ABT6G7Q3_9PROT</name>
<feature type="transmembrane region" description="Helical" evidence="7">
    <location>
        <begin position="234"/>
        <end position="256"/>
    </location>
</feature>
<feature type="transmembrane region" description="Helical" evidence="7">
    <location>
        <begin position="91"/>
        <end position="111"/>
    </location>
</feature>
<feature type="transmembrane region" description="Helical" evidence="7">
    <location>
        <begin position="21"/>
        <end position="41"/>
    </location>
</feature>
<dbReference type="RefSeq" id="WP_114101641.1">
    <property type="nucleotide sequence ID" value="NZ_JARSBO010000002.1"/>
</dbReference>
<dbReference type="Pfam" id="PF07690">
    <property type="entry name" value="MFS_1"/>
    <property type="match status" value="1"/>
</dbReference>